<keyword evidence="1" id="KW-0812">Transmembrane</keyword>
<gene>
    <name evidence="2" type="ORF">EDC19_0985</name>
</gene>
<dbReference type="Proteomes" id="UP000294545">
    <property type="component" value="Unassembled WGS sequence"/>
</dbReference>
<protein>
    <submittedName>
        <fullName evidence="2">ABC-2 family transporter</fullName>
    </submittedName>
</protein>
<evidence type="ECO:0000313" key="2">
    <source>
        <dbReference type="EMBL" id="TCK98555.1"/>
    </source>
</evidence>
<evidence type="ECO:0000256" key="1">
    <source>
        <dbReference type="SAM" id="Phobius"/>
    </source>
</evidence>
<proteinExistence type="predicted"/>
<accession>A0A4R1MZE7</accession>
<evidence type="ECO:0000313" key="3">
    <source>
        <dbReference type="Proteomes" id="UP000294545"/>
    </source>
</evidence>
<organism evidence="2 3">
    <name type="scientific">Natranaerovirga hydrolytica</name>
    <dbReference type="NCBI Taxonomy" id="680378"/>
    <lineage>
        <taxon>Bacteria</taxon>
        <taxon>Bacillati</taxon>
        <taxon>Bacillota</taxon>
        <taxon>Clostridia</taxon>
        <taxon>Lachnospirales</taxon>
        <taxon>Natranaerovirgaceae</taxon>
        <taxon>Natranaerovirga</taxon>
    </lineage>
</organism>
<feature type="transmembrane region" description="Helical" evidence="1">
    <location>
        <begin position="75"/>
        <end position="99"/>
    </location>
</feature>
<keyword evidence="1" id="KW-1133">Transmembrane helix</keyword>
<keyword evidence="3" id="KW-1185">Reference proteome</keyword>
<dbReference type="AlphaFoldDB" id="A0A4R1MZE7"/>
<keyword evidence="1" id="KW-0472">Membrane</keyword>
<feature type="transmembrane region" description="Helical" evidence="1">
    <location>
        <begin position="143"/>
        <end position="165"/>
    </location>
</feature>
<feature type="transmembrane region" description="Helical" evidence="1">
    <location>
        <begin position="111"/>
        <end position="131"/>
    </location>
</feature>
<feature type="transmembrane region" description="Helical" evidence="1">
    <location>
        <begin position="37"/>
        <end position="54"/>
    </location>
</feature>
<dbReference type="RefSeq" id="WP_132281351.1">
    <property type="nucleotide sequence ID" value="NZ_SMGQ01000011.1"/>
</dbReference>
<feature type="transmembrane region" description="Helical" evidence="1">
    <location>
        <begin position="177"/>
        <end position="196"/>
    </location>
</feature>
<reference evidence="2 3" key="1">
    <citation type="submission" date="2019-03" db="EMBL/GenBank/DDBJ databases">
        <title>Genomic Encyclopedia of Type Strains, Phase IV (KMG-IV): sequencing the most valuable type-strain genomes for metagenomic binning, comparative biology and taxonomic classification.</title>
        <authorList>
            <person name="Goeker M."/>
        </authorList>
    </citation>
    <scope>NUCLEOTIDE SEQUENCE [LARGE SCALE GENOMIC DNA]</scope>
    <source>
        <strain evidence="2 3">DSM 24176</strain>
    </source>
</reference>
<feature type="transmembrane region" description="Helical" evidence="1">
    <location>
        <begin position="12"/>
        <end position="31"/>
    </location>
</feature>
<name>A0A4R1MZE7_9FIRM</name>
<dbReference type="EMBL" id="SMGQ01000011">
    <property type="protein sequence ID" value="TCK98555.1"/>
    <property type="molecule type" value="Genomic_DNA"/>
</dbReference>
<sequence>MLKIIRFHFKMNQIILNSLLITLILVTLNVIMPDYDTNFVLLWPVVYLSFYNIFSNSKEEKHKLLLSIPIQRKDIIKGTFITNLLSTLLVQTLVFSSVYLVDLLLYQTLNFYELFFGYISFLMVLLVVVPFTESISVNNKHNAIFIFILGFITFFPLIITLVLPIDRLGYLNFFMKYMAFIIIGTVLLGIISNYLFYKLALRRYYKCEY</sequence>
<comment type="caution">
    <text evidence="2">The sequence shown here is derived from an EMBL/GenBank/DDBJ whole genome shotgun (WGS) entry which is preliminary data.</text>
</comment>